<dbReference type="VEuPathDB" id="VectorBase:GPPI022106"/>
<dbReference type="EMBL" id="JXJN01009884">
    <property type="status" value="NOT_ANNOTATED_CDS"/>
    <property type="molecule type" value="Genomic_DNA"/>
</dbReference>
<reference evidence="10" key="1">
    <citation type="submission" date="2015-01" db="EMBL/GenBank/DDBJ databases">
        <authorList>
            <person name="Aksoy S."/>
            <person name="Warren W."/>
            <person name="Wilson R.K."/>
        </authorList>
    </citation>
    <scope>NUCLEOTIDE SEQUENCE [LARGE SCALE GENOMIC DNA]</scope>
    <source>
        <strain evidence="10">IAEA</strain>
    </source>
</reference>
<dbReference type="Proteomes" id="UP000092460">
    <property type="component" value="Unassembled WGS sequence"/>
</dbReference>
<dbReference type="STRING" id="67801.A0A1B0B8A7"/>
<keyword evidence="4" id="KW-0396">Initiation factor</keyword>
<dbReference type="PANTHER" id="PTHR45989">
    <property type="entry name" value="TRANSLATION INITIATION FACTOR EIF-2B SUBUNIT GAMMA"/>
    <property type="match status" value="1"/>
</dbReference>
<dbReference type="GO" id="GO:0005851">
    <property type="term" value="C:eukaryotic translation initiation factor 2B complex"/>
    <property type="evidence" value="ECO:0007669"/>
    <property type="project" value="TreeGrafter"/>
</dbReference>
<evidence type="ECO:0000256" key="7">
    <source>
        <dbReference type="ARBA" id="ARBA00044229"/>
    </source>
</evidence>
<dbReference type="InterPro" id="IPR051960">
    <property type="entry name" value="eIF2B_gamma"/>
</dbReference>
<sequence length="170" mass="19217">MNVPLQHRKNQCGSSNSFIIIAFFIVIPNAKYFDFVCIPSDSDFGTADSLRYIRDKIEVDFLILSCDLITNANLFPLINIFRQYDAALAILLFRGGFEPDVILPGPKSKHKPKRDLIGINPDTKRLLFLAAASDFEETININSHLLRKYDKMTVHSQLVDGHVYVISAKS</sequence>
<evidence type="ECO:0000256" key="8">
    <source>
        <dbReference type="ARBA" id="ARBA00046432"/>
    </source>
</evidence>
<proteinExistence type="inferred from homology"/>
<dbReference type="GO" id="GO:0002183">
    <property type="term" value="P:cytoplasmic translational initiation"/>
    <property type="evidence" value="ECO:0007669"/>
    <property type="project" value="TreeGrafter"/>
</dbReference>
<evidence type="ECO:0000256" key="2">
    <source>
        <dbReference type="ARBA" id="ARBA00007878"/>
    </source>
</evidence>
<dbReference type="InterPro" id="IPR029044">
    <property type="entry name" value="Nucleotide-diphossugar_trans"/>
</dbReference>
<keyword evidence="3" id="KW-0963">Cytoplasm</keyword>
<dbReference type="Gene3D" id="3.90.550.10">
    <property type="entry name" value="Spore Coat Polysaccharide Biosynthesis Protein SpsA, Chain A"/>
    <property type="match status" value="1"/>
</dbReference>
<comment type="similarity">
    <text evidence="2">Belongs to the eIF-2B gamma/epsilon subunits family.</text>
</comment>
<reference evidence="9" key="2">
    <citation type="submission" date="2020-05" db="UniProtKB">
        <authorList>
            <consortium name="EnsemblMetazoa"/>
        </authorList>
    </citation>
    <scope>IDENTIFICATION</scope>
    <source>
        <strain evidence="9">IAEA</strain>
    </source>
</reference>
<evidence type="ECO:0000256" key="4">
    <source>
        <dbReference type="ARBA" id="ARBA00022540"/>
    </source>
</evidence>
<evidence type="ECO:0000313" key="10">
    <source>
        <dbReference type="Proteomes" id="UP000092460"/>
    </source>
</evidence>
<evidence type="ECO:0000256" key="5">
    <source>
        <dbReference type="ARBA" id="ARBA00022917"/>
    </source>
</evidence>
<dbReference type="SUPFAM" id="SSF53448">
    <property type="entry name" value="Nucleotide-diphospho-sugar transferases"/>
    <property type="match status" value="1"/>
</dbReference>
<protein>
    <recommendedName>
        <fullName evidence="6">Translation initiation factor eIF2B subunit gamma</fullName>
    </recommendedName>
    <alternativeName>
        <fullName evidence="7">eIF2B GDP-GTP exchange factor subunit gamma</fullName>
    </alternativeName>
</protein>
<keyword evidence="10" id="KW-1185">Reference proteome</keyword>
<keyword evidence="5" id="KW-0648">Protein biosynthesis</keyword>
<dbReference type="PANTHER" id="PTHR45989:SF1">
    <property type="entry name" value="TRANSLATION INITIATION FACTOR EIF-2B SUBUNIT GAMMA"/>
    <property type="match status" value="1"/>
</dbReference>
<dbReference type="GO" id="GO:0005085">
    <property type="term" value="F:guanyl-nucleotide exchange factor activity"/>
    <property type="evidence" value="ECO:0007669"/>
    <property type="project" value="TreeGrafter"/>
</dbReference>
<organism evidence="9 10">
    <name type="scientific">Glossina palpalis gambiensis</name>
    <dbReference type="NCBI Taxonomy" id="67801"/>
    <lineage>
        <taxon>Eukaryota</taxon>
        <taxon>Metazoa</taxon>
        <taxon>Ecdysozoa</taxon>
        <taxon>Arthropoda</taxon>
        <taxon>Hexapoda</taxon>
        <taxon>Insecta</taxon>
        <taxon>Pterygota</taxon>
        <taxon>Neoptera</taxon>
        <taxon>Endopterygota</taxon>
        <taxon>Diptera</taxon>
        <taxon>Brachycera</taxon>
        <taxon>Muscomorpha</taxon>
        <taxon>Hippoboscoidea</taxon>
        <taxon>Glossinidae</taxon>
        <taxon>Glossina</taxon>
    </lineage>
</organism>
<evidence type="ECO:0000256" key="3">
    <source>
        <dbReference type="ARBA" id="ARBA00022490"/>
    </source>
</evidence>
<evidence type="ECO:0000313" key="9">
    <source>
        <dbReference type="EnsemblMetazoa" id="GPPI022106-PA"/>
    </source>
</evidence>
<evidence type="ECO:0000256" key="1">
    <source>
        <dbReference type="ARBA" id="ARBA00004514"/>
    </source>
</evidence>
<dbReference type="EnsemblMetazoa" id="GPPI022106-RA">
    <property type="protein sequence ID" value="GPPI022106-PA"/>
    <property type="gene ID" value="GPPI022106"/>
</dbReference>
<dbReference type="GO" id="GO:0003743">
    <property type="term" value="F:translation initiation factor activity"/>
    <property type="evidence" value="ECO:0007669"/>
    <property type="project" value="UniProtKB-KW"/>
</dbReference>
<dbReference type="GO" id="GO:0005829">
    <property type="term" value="C:cytosol"/>
    <property type="evidence" value="ECO:0007669"/>
    <property type="project" value="UniProtKB-SubCell"/>
</dbReference>
<dbReference type="AlphaFoldDB" id="A0A1B0B8A7"/>
<name>A0A1B0B8A7_9MUSC</name>
<comment type="subunit">
    <text evidence="8">Component of the translation initiation factor 2B (eIF2B) complex which is a heterodecamer of two sets of five different subunits: alpha, beta, gamma, delta and epsilon. Subunits alpha, beta and delta comprise a regulatory subcomplex and subunits epsilon and gamma comprise a catalytic subcomplex. Within the complex, the hexameric regulatory complex resides at the center, with the two heterodimeric catalytic subcomplexes bound on opposite sides.</text>
</comment>
<evidence type="ECO:0000256" key="6">
    <source>
        <dbReference type="ARBA" id="ARBA00044196"/>
    </source>
</evidence>
<accession>A0A1B0B8A7</accession>
<comment type="subcellular location">
    <subcellularLocation>
        <location evidence="1">Cytoplasm</location>
        <location evidence="1">Cytosol</location>
    </subcellularLocation>
</comment>